<sequence>MSQAGSATSESEYSIASDDFDIYSIDGSEFDDDDDSGSYVDESAQDVHHAMQWSQAELYFENLTKTDLLGGGKAIRFSTRSIRTIQAFCARQQVSARNKPTPALLNSLLHALDAPHDASVRAWEAMGGKVLRAIDYHVSNNVQNQALREVPGSDRVWVCTWKEWSKRWLQHDWDGDVREPDDVEEHEMRVRPAFGLRHAMSASQLAAAAAALHRRAMAKAESDEKEEEGSDGHEVESGDADDEESDDDDREDEWED</sequence>
<dbReference type="OrthoDB" id="3647745at2759"/>
<name>A0A2G5HA20_CERBT</name>
<gene>
    <name evidence="2" type="ORF">CB0940_07957</name>
    <name evidence="3" type="ORF">RHO25_013204</name>
</gene>
<reference evidence="3 5" key="2">
    <citation type="submission" date="2023-09" db="EMBL/GenBank/DDBJ databases">
        <title>Complete-Gapless Cercospora beticola genome.</title>
        <authorList>
            <person name="Wyatt N.A."/>
            <person name="Spanner R.E."/>
            <person name="Bolton M.D."/>
        </authorList>
    </citation>
    <scope>NUCLEOTIDE SEQUENCE [LARGE SCALE GENOMIC DNA]</scope>
    <source>
        <strain evidence="3">Cb09-40</strain>
    </source>
</reference>
<evidence type="ECO:0000313" key="5">
    <source>
        <dbReference type="Proteomes" id="UP001302367"/>
    </source>
</evidence>
<evidence type="ECO:0000313" key="2">
    <source>
        <dbReference type="EMBL" id="PIA89396.1"/>
    </source>
</evidence>
<dbReference type="EMBL" id="LKMD01000108">
    <property type="protein sequence ID" value="PIA89396.1"/>
    <property type="molecule type" value="Genomic_DNA"/>
</dbReference>
<reference evidence="2 4" key="1">
    <citation type="submission" date="2015-10" db="EMBL/GenBank/DDBJ databases">
        <title>The cercosporin biosynthetic gene cluster was horizontally transferred to several fungal lineages and shown to be expanded in Cercospora beticola based on microsynteny with recipient genomes.</title>
        <authorList>
            <person name="De Jonge R."/>
            <person name="Ebert M.K."/>
            <person name="Suttle J.C."/>
            <person name="Jurick Ii W.M."/>
            <person name="Secor G.A."/>
            <person name="Thomma B.P."/>
            <person name="Van De Peer Y."/>
            <person name="Bolton M.D."/>
        </authorList>
    </citation>
    <scope>NUCLEOTIDE SEQUENCE [LARGE SCALE GENOMIC DNA]</scope>
    <source>
        <strain evidence="2 4">09-40</strain>
    </source>
</reference>
<keyword evidence="5" id="KW-1185">Reference proteome</keyword>
<protein>
    <submittedName>
        <fullName evidence="2">Uncharacterized protein</fullName>
    </submittedName>
</protein>
<dbReference type="Proteomes" id="UP001302367">
    <property type="component" value="Chromosome 10"/>
</dbReference>
<evidence type="ECO:0000256" key="1">
    <source>
        <dbReference type="SAM" id="MobiDB-lite"/>
    </source>
</evidence>
<dbReference type="EMBL" id="CP134193">
    <property type="protein sequence ID" value="WPB08538.1"/>
    <property type="molecule type" value="Genomic_DNA"/>
</dbReference>
<evidence type="ECO:0000313" key="3">
    <source>
        <dbReference type="EMBL" id="WPB08538.1"/>
    </source>
</evidence>
<accession>A0A2G5HA20</accession>
<evidence type="ECO:0000313" key="4">
    <source>
        <dbReference type="Proteomes" id="UP000230605"/>
    </source>
</evidence>
<dbReference type="AlphaFoldDB" id="A0A2G5HA20"/>
<organism evidence="2 4">
    <name type="scientific">Cercospora beticola</name>
    <name type="common">Sugarbeet leaf spot fungus</name>
    <dbReference type="NCBI Taxonomy" id="122368"/>
    <lineage>
        <taxon>Eukaryota</taxon>
        <taxon>Fungi</taxon>
        <taxon>Dikarya</taxon>
        <taxon>Ascomycota</taxon>
        <taxon>Pezizomycotina</taxon>
        <taxon>Dothideomycetes</taxon>
        <taxon>Dothideomycetidae</taxon>
        <taxon>Mycosphaerellales</taxon>
        <taxon>Mycosphaerellaceae</taxon>
        <taxon>Cercospora</taxon>
    </lineage>
</organism>
<proteinExistence type="predicted"/>
<feature type="region of interest" description="Disordered" evidence="1">
    <location>
        <begin position="214"/>
        <end position="256"/>
    </location>
</feature>
<feature type="compositionally biased region" description="Acidic residues" evidence="1">
    <location>
        <begin position="237"/>
        <end position="256"/>
    </location>
</feature>
<dbReference type="Proteomes" id="UP000230605">
    <property type="component" value="Chromosome 5"/>
</dbReference>